<keyword evidence="1" id="KW-0678">Repressor</keyword>
<dbReference type="EMBL" id="QGLE01000001">
    <property type="protein sequence ID" value="PWR25465.1"/>
    <property type="molecule type" value="Genomic_DNA"/>
</dbReference>
<sequence>MTEKENPARRLGKRARHEHIVKELMASSSLRVSELAEALDVSTETIRRDLFELGEKGLINRTYGGAARPLGSEPTVAERHRMMVPEREAIAKLAAQLIRPNDVLLIGGGATTTHAARRIAAVCRDLTVITHAFGVATVLSANPTITVLMAPGRYNGREGNMGGPETNEFLEGYSANWAILGASGITAEGVSEAEPLAASVYKTMMRRAAGTVIVADHGKFEQHALAIWGRWGEIGHLITDRAPTGPLARALDRGRVEVKVAGGN</sequence>
<dbReference type="InterPro" id="IPR036390">
    <property type="entry name" value="WH_DNA-bd_sf"/>
</dbReference>
<evidence type="ECO:0000313" key="6">
    <source>
        <dbReference type="EMBL" id="PWR25465.1"/>
    </source>
</evidence>
<evidence type="ECO:0000256" key="2">
    <source>
        <dbReference type="ARBA" id="ARBA00023015"/>
    </source>
</evidence>
<dbReference type="SMART" id="SM00420">
    <property type="entry name" value="HTH_DEOR"/>
    <property type="match status" value="1"/>
</dbReference>
<keyword evidence="4" id="KW-0804">Transcription</keyword>
<dbReference type="AlphaFoldDB" id="A0A317EJP4"/>
<dbReference type="InterPro" id="IPR014036">
    <property type="entry name" value="DeoR-like_C"/>
</dbReference>
<dbReference type="Pfam" id="PF08220">
    <property type="entry name" value="HTH_DeoR"/>
    <property type="match status" value="1"/>
</dbReference>
<keyword evidence="7" id="KW-1185">Reference proteome</keyword>
<evidence type="ECO:0000256" key="4">
    <source>
        <dbReference type="ARBA" id="ARBA00023163"/>
    </source>
</evidence>
<dbReference type="OrthoDB" id="7849339at2"/>
<keyword evidence="2" id="KW-0805">Transcription regulation</keyword>
<dbReference type="SUPFAM" id="SSF46785">
    <property type="entry name" value="Winged helix' DNA-binding domain"/>
    <property type="match status" value="1"/>
</dbReference>
<dbReference type="PRINTS" id="PR00037">
    <property type="entry name" value="HTHLACR"/>
</dbReference>
<comment type="caution">
    <text evidence="6">The sequence shown here is derived from an EMBL/GenBank/DDBJ whole genome shotgun (WGS) entry which is preliminary data.</text>
</comment>
<name>A0A317EJP4_9PROT</name>
<gene>
    <name evidence="6" type="ORF">DKG74_00335</name>
</gene>
<dbReference type="InterPro" id="IPR050313">
    <property type="entry name" value="Carb_Metab_HTH_regulators"/>
</dbReference>
<evidence type="ECO:0000259" key="5">
    <source>
        <dbReference type="PROSITE" id="PS51000"/>
    </source>
</evidence>
<dbReference type="PROSITE" id="PS00894">
    <property type="entry name" value="HTH_DEOR_1"/>
    <property type="match status" value="1"/>
</dbReference>
<dbReference type="Pfam" id="PF00455">
    <property type="entry name" value="DeoRC"/>
    <property type="match status" value="1"/>
</dbReference>
<dbReference type="GO" id="GO:0003700">
    <property type="term" value="F:DNA-binding transcription factor activity"/>
    <property type="evidence" value="ECO:0007669"/>
    <property type="project" value="InterPro"/>
</dbReference>
<evidence type="ECO:0000313" key="7">
    <source>
        <dbReference type="Proteomes" id="UP000245461"/>
    </source>
</evidence>
<evidence type="ECO:0000256" key="1">
    <source>
        <dbReference type="ARBA" id="ARBA00022491"/>
    </source>
</evidence>
<organism evidence="6 7">
    <name type="scientific">Zavarzinia aquatilis</name>
    <dbReference type="NCBI Taxonomy" id="2211142"/>
    <lineage>
        <taxon>Bacteria</taxon>
        <taxon>Pseudomonadati</taxon>
        <taxon>Pseudomonadota</taxon>
        <taxon>Alphaproteobacteria</taxon>
        <taxon>Rhodospirillales</taxon>
        <taxon>Zavarziniaceae</taxon>
        <taxon>Zavarzinia</taxon>
    </lineage>
</organism>
<proteinExistence type="predicted"/>
<dbReference type="SUPFAM" id="SSF100950">
    <property type="entry name" value="NagB/RpiA/CoA transferase-like"/>
    <property type="match status" value="1"/>
</dbReference>
<dbReference type="RefSeq" id="WP_109901483.1">
    <property type="nucleotide sequence ID" value="NZ_QGLE01000001.1"/>
</dbReference>
<dbReference type="InterPro" id="IPR018356">
    <property type="entry name" value="Tscrpt_reg_HTH_DeoR_CS"/>
</dbReference>
<dbReference type="PROSITE" id="PS51000">
    <property type="entry name" value="HTH_DEOR_2"/>
    <property type="match status" value="1"/>
</dbReference>
<dbReference type="GO" id="GO:0003677">
    <property type="term" value="F:DNA binding"/>
    <property type="evidence" value="ECO:0007669"/>
    <property type="project" value="UniProtKB-KW"/>
</dbReference>
<protein>
    <submittedName>
        <fullName evidence="6">DeoR/GlpR transcriptional regulator</fullName>
    </submittedName>
</protein>
<dbReference type="Gene3D" id="1.10.10.10">
    <property type="entry name" value="Winged helix-like DNA-binding domain superfamily/Winged helix DNA-binding domain"/>
    <property type="match status" value="1"/>
</dbReference>
<dbReference type="Gene3D" id="3.40.50.1360">
    <property type="match status" value="1"/>
</dbReference>
<evidence type="ECO:0000256" key="3">
    <source>
        <dbReference type="ARBA" id="ARBA00023125"/>
    </source>
</evidence>
<feature type="domain" description="HTH deoR-type" evidence="5">
    <location>
        <begin position="13"/>
        <end position="68"/>
    </location>
</feature>
<dbReference type="SMART" id="SM01134">
    <property type="entry name" value="DeoRC"/>
    <property type="match status" value="1"/>
</dbReference>
<dbReference type="PANTHER" id="PTHR30363:SF4">
    <property type="entry name" value="GLYCEROL-3-PHOSPHATE REGULON REPRESSOR"/>
    <property type="match status" value="1"/>
</dbReference>
<keyword evidence="3" id="KW-0238">DNA-binding</keyword>
<dbReference type="Proteomes" id="UP000245461">
    <property type="component" value="Unassembled WGS sequence"/>
</dbReference>
<dbReference type="InterPro" id="IPR001034">
    <property type="entry name" value="DeoR_HTH"/>
</dbReference>
<accession>A0A317EJP4</accession>
<dbReference type="InterPro" id="IPR037171">
    <property type="entry name" value="NagB/RpiA_transferase-like"/>
</dbReference>
<dbReference type="PANTHER" id="PTHR30363">
    <property type="entry name" value="HTH-TYPE TRANSCRIPTIONAL REGULATOR SRLR-RELATED"/>
    <property type="match status" value="1"/>
</dbReference>
<reference evidence="6 7" key="1">
    <citation type="submission" date="2018-05" db="EMBL/GenBank/DDBJ databases">
        <title>Zavarzinia sp. HR-AS.</title>
        <authorList>
            <person name="Lee Y."/>
            <person name="Jeon C.O."/>
        </authorList>
    </citation>
    <scope>NUCLEOTIDE SEQUENCE [LARGE SCALE GENOMIC DNA]</scope>
    <source>
        <strain evidence="6 7">HR-AS</strain>
    </source>
</reference>
<dbReference type="InterPro" id="IPR036388">
    <property type="entry name" value="WH-like_DNA-bd_sf"/>
</dbReference>